<comment type="caution">
    <text evidence="1">The sequence shown here is derived from an EMBL/GenBank/DDBJ whole genome shotgun (WGS) entry which is preliminary data.</text>
</comment>
<feature type="non-terminal residue" evidence="1">
    <location>
        <position position="21"/>
    </location>
</feature>
<organism evidence="1">
    <name type="scientific">termite gut metagenome</name>
    <dbReference type="NCBI Taxonomy" id="433724"/>
    <lineage>
        <taxon>unclassified sequences</taxon>
        <taxon>metagenomes</taxon>
        <taxon>organismal metagenomes</taxon>
    </lineage>
</organism>
<sequence length="21" mass="2308">MKKYIIVLFVACAFALTGCES</sequence>
<reference evidence="1" key="1">
    <citation type="submission" date="2019-03" db="EMBL/GenBank/DDBJ databases">
        <title>Single cell metagenomics reveals metabolic interactions within the superorganism composed of flagellate Streblomastix strix and complex community of Bacteroidetes bacteria on its surface.</title>
        <authorList>
            <person name="Treitli S.C."/>
            <person name="Kolisko M."/>
            <person name="Husnik F."/>
            <person name="Keeling P."/>
            <person name="Hampl V."/>
        </authorList>
    </citation>
    <scope>NUCLEOTIDE SEQUENCE</scope>
    <source>
        <strain evidence="1">STM</strain>
    </source>
</reference>
<protein>
    <submittedName>
        <fullName evidence="1">Uncharacterized protein</fullName>
    </submittedName>
</protein>
<accession>A0A5J4Q6I9</accession>
<dbReference type="EMBL" id="SNRY01004895">
    <property type="protein sequence ID" value="KAA6316401.1"/>
    <property type="molecule type" value="Genomic_DNA"/>
</dbReference>
<proteinExistence type="predicted"/>
<dbReference type="PROSITE" id="PS51257">
    <property type="entry name" value="PROKAR_LIPOPROTEIN"/>
    <property type="match status" value="1"/>
</dbReference>
<name>A0A5J4Q6I9_9ZZZZ</name>
<gene>
    <name evidence="1" type="ORF">EZS27_033286</name>
</gene>
<dbReference type="AlphaFoldDB" id="A0A5J4Q6I9"/>
<evidence type="ECO:0000313" key="1">
    <source>
        <dbReference type="EMBL" id="KAA6316401.1"/>
    </source>
</evidence>